<dbReference type="PANTHER" id="PTHR34313">
    <property type="entry name" value="ENDOGENOUS RETROVIRUS GROUP K MEMBER 113 ENV POLYPROTEIN-RELATED"/>
    <property type="match status" value="1"/>
</dbReference>
<evidence type="ECO:0000313" key="4">
    <source>
        <dbReference type="Ensembl" id="ENSBMSP00010029793.1"/>
    </source>
</evidence>
<evidence type="ECO:0000313" key="5">
    <source>
        <dbReference type="Proteomes" id="UP000694857"/>
    </source>
</evidence>
<dbReference type="InterPro" id="IPR051255">
    <property type="entry name" value="Retroviral_env_glycoprotein"/>
</dbReference>
<dbReference type="Proteomes" id="UP000694857">
    <property type="component" value="Chromosome 19"/>
</dbReference>
<evidence type="ECO:0000259" key="3">
    <source>
        <dbReference type="Pfam" id="PF00517"/>
    </source>
</evidence>
<evidence type="ECO:0000313" key="6">
    <source>
        <dbReference type="RefSeq" id="XP_036690002.1"/>
    </source>
</evidence>
<name>A0A8C0E5G5_BALMU</name>
<comment type="subcellular location">
    <subcellularLocation>
        <location evidence="1">Virion</location>
    </subcellularLocation>
</comment>
<dbReference type="GeneTree" id="ENSGT00940000166234"/>
<dbReference type="OrthoDB" id="9717702at2759"/>
<reference evidence="4" key="1">
    <citation type="submission" date="2023-09" db="UniProtKB">
        <authorList>
            <consortium name="Ensembl"/>
        </authorList>
    </citation>
    <scope>IDENTIFICATION</scope>
</reference>
<dbReference type="InterPro" id="IPR000328">
    <property type="entry name" value="GP41-like"/>
</dbReference>
<keyword evidence="2" id="KW-0812">Transmembrane</keyword>
<dbReference type="AlphaFoldDB" id="A0A8C0E5G5"/>
<dbReference type="GO" id="GO:0005198">
    <property type="term" value="F:structural molecule activity"/>
    <property type="evidence" value="ECO:0007669"/>
    <property type="project" value="InterPro"/>
</dbReference>
<dbReference type="RefSeq" id="XP_036690002.1">
    <property type="nucleotide sequence ID" value="XM_036834107.1"/>
</dbReference>
<feature type="transmembrane region" description="Helical" evidence="2">
    <location>
        <begin position="384"/>
        <end position="403"/>
    </location>
</feature>
<keyword evidence="2" id="KW-1133">Transmembrane helix</keyword>
<proteinExistence type="predicted"/>
<dbReference type="PANTHER" id="PTHR34313:SF2">
    <property type="entry name" value="ENDOGENOUS RETROVIRUS GROUP K MEMBER 21 ENV POLYPROTEIN-LIKE"/>
    <property type="match status" value="1"/>
</dbReference>
<evidence type="ECO:0000256" key="2">
    <source>
        <dbReference type="SAM" id="Phobius"/>
    </source>
</evidence>
<feature type="transmembrane region" description="Helical" evidence="2">
    <location>
        <begin position="215"/>
        <end position="240"/>
    </location>
</feature>
<dbReference type="Ensembl" id="ENSBMST00010032801.1">
    <property type="protein sequence ID" value="ENSBMSP00010029793.1"/>
    <property type="gene ID" value="ENSBMSG00010021605.1"/>
</dbReference>
<dbReference type="Pfam" id="PF00517">
    <property type="entry name" value="GP41"/>
    <property type="match status" value="1"/>
</dbReference>
<dbReference type="OMA" id="EYNASEW"/>
<evidence type="ECO:0000256" key="1">
    <source>
        <dbReference type="ARBA" id="ARBA00004328"/>
    </source>
</evidence>
<protein>
    <submittedName>
        <fullName evidence="6">Uncharacterized protein LOC118885471</fullName>
    </submittedName>
</protein>
<sequence length="422" mass="47017">MRLSTPYFEATEDPPKDLPPCTQQYCPPFLTPQNLYGHILRGIDADILHQCGIELIPHTTEAVLDWSFPQPFAELLINKIESPGGWVEGVLSTNLGNVQNNIWKLMAAVGPVVLSHQQHPVRNLTAFVMACVPSPYAILTDSVYVFQKEGFYDICCDNCNLTNCITTGETNRGFLLVHQPPFVMLPVNVTGPWYSNSGLQVMHELSLLLQRPKRFWGLLIVGITVLVAVIASVAASATVLTQSIHTATFVNNLAANVSNALGTQETIDRKLESHVNALEEVVLILGDQLAALKTAFSMHCHAEFSAVCVTSKPCNDSQWSWPQIKNHLLGIWSHSNLSLDITRLHEDITNIQHAAPLDVNPVEIARDIFTQITRTFPLSSLINLLYPIINCYWYFNIIVYLLFSSPPANWLTFISLKITTNF</sequence>
<gene>
    <name evidence="6" type="primary">LOC118885471</name>
</gene>
<keyword evidence="2" id="KW-0472">Membrane</keyword>
<organism evidence="4">
    <name type="scientific">Balaenoptera musculus</name>
    <name type="common">Blue whale</name>
    <dbReference type="NCBI Taxonomy" id="9771"/>
    <lineage>
        <taxon>Eukaryota</taxon>
        <taxon>Metazoa</taxon>
        <taxon>Chordata</taxon>
        <taxon>Craniata</taxon>
        <taxon>Vertebrata</taxon>
        <taxon>Euteleostomi</taxon>
        <taxon>Mammalia</taxon>
        <taxon>Eutheria</taxon>
        <taxon>Laurasiatheria</taxon>
        <taxon>Artiodactyla</taxon>
        <taxon>Whippomorpha</taxon>
        <taxon>Cetacea</taxon>
        <taxon>Mysticeti</taxon>
        <taxon>Balaenopteridae</taxon>
        <taxon>Balaenoptera</taxon>
    </lineage>
</organism>
<dbReference type="KEGG" id="bmus:118885471"/>
<feature type="domain" description="Retroviral envelope protein GP41-like" evidence="3">
    <location>
        <begin position="236"/>
        <end position="402"/>
    </location>
</feature>
<dbReference type="GeneID" id="118885471"/>
<keyword evidence="5" id="KW-1185">Reference proteome</keyword>
<accession>A0A8C0E5G5</accession>
<reference evidence="6" key="2">
    <citation type="submission" date="2025-04" db="UniProtKB">
        <authorList>
            <consortium name="RefSeq"/>
        </authorList>
    </citation>
    <scope>IDENTIFICATION</scope>
    <source>
        <tissue evidence="6">Epidermis and Blubber</tissue>
    </source>
</reference>